<dbReference type="Gene3D" id="1.50.10.20">
    <property type="match status" value="1"/>
</dbReference>
<sequence>ITAYVVKVFSMAKSFISVNNKHLCGPLVYLLKNKQRHDGSFQEDNPVYDTSITGGLQNSESTVSLTAFVLIALAEAQKAVTCQEPGLDIQ</sequence>
<protein>
    <recommendedName>
        <fullName evidence="1">Alpha-macroglobulin-like TED domain-containing protein</fullName>
    </recommendedName>
</protein>
<dbReference type="InterPro" id="IPR008930">
    <property type="entry name" value="Terpenoid_cyclase/PrenylTrfase"/>
</dbReference>
<dbReference type="EMBL" id="JAMKFB020000022">
    <property type="protein sequence ID" value="KAL0159930.1"/>
    <property type="molecule type" value="Genomic_DNA"/>
</dbReference>
<gene>
    <name evidence="2" type="ORF">M9458_043655</name>
</gene>
<proteinExistence type="predicted"/>
<dbReference type="PANTHER" id="PTHR11412">
    <property type="entry name" value="MACROGLOBULIN / COMPLEMENT"/>
    <property type="match status" value="1"/>
</dbReference>
<feature type="non-terminal residue" evidence="2">
    <location>
        <position position="90"/>
    </location>
</feature>
<evidence type="ECO:0000259" key="1">
    <source>
        <dbReference type="Pfam" id="PF07678"/>
    </source>
</evidence>
<keyword evidence="3" id="KW-1185">Reference proteome</keyword>
<dbReference type="Proteomes" id="UP001529510">
    <property type="component" value="Unassembled WGS sequence"/>
</dbReference>
<comment type="caution">
    <text evidence="2">The sequence shown here is derived from an EMBL/GenBank/DDBJ whole genome shotgun (WGS) entry which is preliminary data.</text>
</comment>
<dbReference type="SUPFAM" id="SSF48239">
    <property type="entry name" value="Terpenoid cyclases/Protein prenyltransferases"/>
    <property type="match status" value="1"/>
</dbReference>
<accession>A0ABD0NF01</accession>
<evidence type="ECO:0000313" key="3">
    <source>
        <dbReference type="Proteomes" id="UP001529510"/>
    </source>
</evidence>
<name>A0ABD0NF01_CIRMR</name>
<dbReference type="AlphaFoldDB" id="A0ABD0NF01"/>
<evidence type="ECO:0000313" key="2">
    <source>
        <dbReference type="EMBL" id="KAL0159930.1"/>
    </source>
</evidence>
<dbReference type="Pfam" id="PF07678">
    <property type="entry name" value="TED_complement"/>
    <property type="match status" value="1"/>
</dbReference>
<feature type="non-terminal residue" evidence="2">
    <location>
        <position position="1"/>
    </location>
</feature>
<organism evidence="2 3">
    <name type="scientific">Cirrhinus mrigala</name>
    <name type="common">Mrigala</name>
    <dbReference type="NCBI Taxonomy" id="683832"/>
    <lineage>
        <taxon>Eukaryota</taxon>
        <taxon>Metazoa</taxon>
        <taxon>Chordata</taxon>
        <taxon>Craniata</taxon>
        <taxon>Vertebrata</taxon>
        <taxon>Euteleostomi</taxon>
        <taxon>Actinopterygii</taxon>
        <taxon>Neopterygii</taxon>
        <taxon>Teleostei</taxon>
        <taxon>Ostariophysi</taxon>
        <taxon>Cypriniformes</taxon>
        <taxon>Cyprinidae</taxon>
        <taxon>Labeoninae</taxon>
        <taxon>Labeonini</taxon>
        <taxon>Cirrhinus</taxon>
    </lineage>
</organism>
<dbReference type="PANTHER" id="PTHR11412:SF167">
    <property type="entry name" value="COMPLEMENT COMPONENT C3B, TANDEM DUPLICATE 1 ISOFORM X1-RELATED"/>
    <property type="match status" value="1"/>
</dbReference>
<reference evidence="2 3" key="1">
    <citation type="submission" date="2024-05" db="EMBL/GenBank/DDBJ databases">
        <title>Genome sequencing and assembly of Indian major carp, Cirrhinus mrigala (Hamilton, 1822).</title>
        <authorList>
            <person name="Mohindra V."/>
            <person name="Chowdhury L.M."/>
            <person name="Lal K."/>
            <person name="Jena J.K."/>
        </authorList>
    </citation>
    <scope>NUCLEOTIDE SEQUENCE [LARGE SCALE GENOMIC DNA]</scope>
    <source>
        <strain evidence="2">CM1030</strain>
        <tissue evidence="2">Blood</tissue>
    </source>
</reference>
<dbReference type="InterPro" id="IPR050473">
    <property type="entry name" value="A2M/Complement_sys"/>
</dbReference>
<feature type="domain" description="Alpha-macroglobulin-like TED" evidence="1">
    <location>
        <begin position="1"/>
        <end position="80"/>
    </location>
</feature>
<dbReference type="InterPro" id="IPR011626">
    <property type="entry name" value="Alpha-macroglobulin_TED"/>
</dbReference>